<evidence type="ECO:0000256" key="1">
    <source>
        <dbReference type="ARBA" id="ARBA00022679"/>
    </source>
</evidence>
<keyword evidence="2 4" id="KW-0749">Sporulation</keyword>
<organism evidence="5 6">
    <name type="scientific">Bacillus taeanensis</name>
    <dbReference type="NCBI Taxonomy" id="273032"/>
    <lineage>
        <taxon>Bacteria</taxon>
        <taxon>Bacillati</taxon>
        <taxon>Bacillota</taxon>
        <taxon>Bacilli</taxon>
        <taxon>Bacillales</taxon>
        <taxon>Bacillaceae</taxon>
        <taxon>Bacillus</taxon>
    </lineage>
</organism>
<accession>A0A366XW87</accession>
<dbReference type="HAMAP" id="MF_00727">
    <property type="entry name" value="Tgl"/>
    <property type="match status" value="1"/>
</dbReference>
<evidence type="ECO:0000313" key="6">
    <source>
        <dbReference type="Proteomes" id="UP000253314"/>
    </source>
</evidence>
<evidence type="ECO:0000256" key="2">
    <source>
        <dbReference type="ARBA" id="ARBA00022969"/>
    </source>
</evidence>
<keyword evidence="3 4" id="KW-0012">Acyltransferase</keyword>
<protein>
    <recommendedName>
        <fullName evidence="4">Protein-glutamine gamma-glutamyltransferase</fullName>
        <ecNumber evidence="4">2.3.2.13</ecNumber>
    </recommendedName>
    <alternativeName>
        <fullName evidence="4">Transglutaminase</fullName>
        <shortName evidence="4">TGase</shortName>
    </alternativeName>
</protein>
<evidence type="ECO:0000256" key="3">
    <source>
        <dbReference type="ARBA" id="ARBA00023315"/>
    </source>
</evidence>
<dbReference type="EMBL" id="QOCW01000003">
    <property type="protein sequence ID" value="RBW70670.1"/>
    <property type="molecule type" value="Genomic_DNA"/>
</dbReference>
<dbReference type="GO" id="GO:0003810">
    <property type="term" value="F:protein-glutamine gamma-glutamyltransferase activity"/>
    <property type="evidence" value="ECO:0007669"/>
    <property type="project" value="UniProtKB-UniRule"/>
</dbReference>
<dbReference type="RefSeq" id="WP_113804664.1">
    <property type="nucleotide sequence ID" value="NZ_QOCW01000003.1"/>
</dbReference>
<dbReference type="Pfam" id="PF20085">
    <property type="entry name" value="TGL"/>
    <property type="match status" value="1"/>
</dbReference>
<comment type="similarity">
    <text evidence="4">Belongs to the bacillus TGase family.</text>
</comment>
<gene>
    <name evidence="4" type="primary">tgl</name>
    <name evidence="5" type="ORF">DS031_04085</name>
</gene>
<proteinExistence type="inferred from homology"/>
<comment type="catalytic activity">
    <reaction evidence="4">
        <text>L-glutaminyl-[protein] + L-lysyl-[protein] = [protein]-L-lysyl-N(6)-5-L-glutamyl-[protein] + NH4(+)</text>
        <dbReference type="Rhea" id="RHEA:54816"/>
        <dbReference type="Rhea" id="RHEA-COMP:9752"/>
        <dbReference type="Rhea" id="RHEA-COMP:10207"/>
        <dbReference type="Rhea" id="RHEA-COMP:14005"/>
        <dbReference type="ChEBI" id="CHEBI:28938"/>
        <dbReference type="ChEBI" id="CHEBI:29969"/>
        <dbReference type="ChEBI" id="CHEBI:30011"/>
        <dbReference type="ChEBI" id="CHEBI:138370"/>
        <dbReference type="EC" id="2.3.2.13"/>
    </reaction>
</comment>
<keyword evidence="6" id="KW-1185">Reference proteome</keyword>
<dbReference type="AlphaFoldDB" id="A0A366XW87"/>
<name>A0A366XW87_9BACI</name>
<dbReference type="NCBIfam" id="NF002869">
    <property type="entry name" value="PRK03187.1"/>
    <property type="match status" value="1"/>
</dbReference>
<dbReference type="OrthoDB" id="1845399at2"/>
<keyword evidence="1 4" id="KW-0808">Transferase</keyword>
<dbReference type="Proteomes" id="UP000253314">
    <property type="component" value="Unassembled WGS sequence"/>
</dbReference>
<dbReference type="GO" id="GO:0030435">
    <property type="term" value="P:sporulation resulting in formation of a cellular spore"/>
    <property type="evidence" value="ECO:0007669"/>
    <property type="project" value="UniProtKB-UniRule"/>
</dbReference>
<reference evidence="5 6" key="1">
    <citation type="submission" date="2018-07" db="EMBL/GenBank/DDBJ databases">
        <title>Lottiidibacillus patelloidae gen. nov., sp. nov., isolated from the intestinal tract of a marine limpet and the reclassification of B. taeanensis BH030017T, B. algicola KMM 3737T and B. hwajinpoensis SW-72T as genus Lottiidibacillus.</title>
        <authorList>
            <person name="Liu R."/>
            <person name="Huang Z."/>
        </authorList>
    </citation>
    <scope>NUCLEOTIDE SEQUENCE [LARGE SCALE GENOMIC DNA]</scope>
    <source>
        <strain evidence="5 6">BH030017</strain>
    </source>
</reference>
<comment type="caution">
    <text evidence="5">The sequence shown here is derived from an EMBL/GenBank/DDBJ whole genome shotgun (WGS) entry which is preliminary data.</text>
</comment>
<evidence type="ECO:0000313" key="5">
    <source>
        <dbReference type="EMBL" id="RBW70670.1"/>
    </source>
</evidence>
<sequence length="282" mass="32988">MINIRGEIFSLDELNSFLPLNEQEKEIAKKMAKHLTVYYYPTVSELHFEIEIRLQIIKAAHALFNSRAEFATFYRSRCNDVYWELTTKGGFQLKQDAQPAQAVVNIFKDGTNYAFECATAMMIVFYKAVLEVIGAGRFNNLFRNLLLWDWNYDPDLDVKTVRTTEYLPGDVLYFKNPDVHPKLPHWQGENAVNLGNGSYYGHGIGIESAEKMIEMLNKQRKPEAEQSAYLLEQATRPNFRSLYYKARRFNYYIFDQYGVRQNGNSQKNMDQLRRDYITIQFG</sequence>
<evidence type="ECO:0000256" key="4">
    <source>
        <dbReference type="HAMAP-Rule" id="MF_00727"/>
    </source>
</evidence>
<comment type="function">
    <text evidence="4">Probably plays a role in the assembly of the spore coat proteins by catalyzing epsilon-(gamma-glutamyl)lysine cross-links.</text>
</comment>
<dbReference type="InterPro" id="IPR020916">
    <property type="entry name" value="Gln_gamma-glutamylTfrase_bac"/>
</dbReference>
<dbReference type="EC" id="2.3.2.13" evidence="4"/>